<evidence type="ECO:0000313" key="3">
    <source>
        <dbReference type="Proteomes" id="UP000598775"/>
    </source>
</evidence>
<feature type="region of interest" description="Disordered" evidence="1">
    <location>
        <begin position="84"/>
        <end position="105"/>
    </location>
</feature>
<proteinExistence type="predicted"/>
<dbReference type="EMBL" id="BMGP01000006">
    <property type="protein sequence ID" value="GGF37308.1"/>
    <property type="molecule type" value="Genomic_DNA"/>
</dbReference>
<name>A0A917BCG1_9MICO</name>
<dbReference type="AlphaFoldDB" id="A0A917BCG1"/>
<sequence length="105" mass="11007">MQVFNTHGVQVVCVTGTDAVPAQLNFDLTFDYSARDTTAVYIGVDTDDAVANPFDGPLPAVGSVTVPFSCYGPHTYSFAAVGADGSRDEGSVTFVNHGDPDPYAK</sequence>
<dbReference type="Proteomes" id="UP000598775">
    <property type="component" value="Unassembled WGS sequence"/>
</dbReference>
<comment type="caution">
    <text evidence="2">The sequence shown here is derived from an EMBL/GenBank/DDBJ whole genome shotgun (WGS) entry which is preliminary data.</text>
</comment>
<evidence type="ECO:0000313" key="2">
    <source>
        <dbReference type="EMBL" id="GGF37308.1"/>
    </source>
</evidence>
<organism evidence="2 3">
    <name type="scientific">Subtercola lobariae</name>
    <dbReference type="NCBI Taxonomy" id="1588641"/>
    <lineage>
        <taxon>Bacteria</taxon>
        <taxon>Bacillati</taxon>
        <taxon>Actinomycetota</taxon>
        <taxon>Actinomycetes</taxon>
        <taxon>Micrococcales</taxon>
        <taxon>Microbacteriaceae</taxon>
        <taxon>Subtercola</taxon>
    </lineage>
</organism>
<accession>A0A917BCG1</accession>
<evidence type="ECO:0000256" key="1">
    <source>
        <dbReference type="SAM" id="MobiDB-lite"/>
    </source>
</evidence>
<keyword evidence="3" id="KW-1185">Reference proteome</keyword>
<reference evidence="2 3" key="1">
    <citation type="journal article" date="2014" name="Int. J. Syst. Evol. Microbiol.">
        <title>Complete genome sequence of Corynebacterium casei LMG S-19264T (=DSM 44701T), isolated from a smear-ripened cheese.</title>
        <authorList>
            <consortium name="US DOE Joint Genome Institute (JGI-PGF)"/>
            <person name="Walter F."/>
            <person name="Albersmeier A."/>
            <person name="Kalinowski J."/>
            <person name="Ruckert C."/>
        </authorList>
    </citation>
    <scope>NUCLEOTIDE SEQUENCE [LARGE SCALE GENOMIC DNA]</scope>
    <source>
        <strain evidence="2 3">CGMCC 1.12976</strain>
    </source>
</reference>
<gene>
    <name evidence="2" type="ORF">GCM10011399_32820</name>
</gene>
<protein>
    <submittedName>
        <fullName evidence="2">Uncharacterized protein</fullName>
    </submittedName>
</protein>